<proteinExistence type="inferred from homology"/>
<evidence type="ECO:0000256" key="2">
    <source>
        <dbReference type="ARBA" id="ARBA00022475"/>
    </source>
</evidence>
<evidence type="ECO:0000256" key="3">
    <source>
        <dbReference type="ARBA" id="ARBA00022606"/>
    </source>
</evidence>
<dbReference type="SUPFAM" id="SSF81321">
    <property type="entry name" value="Family A G protein-coupled receptor-like"/>
    <property type="match status" value="1"/>
</dbReference>
<evidence type="ECO:0000256" key="5">
    <source>
        <dbReference type="ARBA" id="ARBA00022725"/>
    </source>
</evidence>
<evidence type="ECO:0000256" key="14">
    <source>
        <dbReference type="RuleBase" id="RU363047"/>
    </source>
</evidence>
<dbReference type="InterPro" id="IPR000725">
    <property type="entry name" value="Olfact_rcpt"/>
</dbReference>
<keyword evidence="3 14" id="KW-0716">Sensory transduction</keyword>
<dbReference type="PANTHER" id="PTHR26451">
    <property type="entry name" value="G_PROTEIN_RECEP_F1_2 DOMAIN-CONTAINING PROTEIN"/>
    <property type="match status" value="1"/>
</dbReference>
<dbReference type="Proteomes" id="UP000261520">
    <property type="component" value="Unplaced"/>
</dbReference>
<evidence type="ECO:0000256" key="11">
    <source>
        <dbReference type="ARBA" id="ARBA00023180"/>
    </source>
</evidence>
<comment type="similarity">
    <text evidence="13">Belongs to the G-protein coupled receptor 1 family.</text>
</comment>
<sequence length="323" mass="36396">MSNWTQVTHFSLGAYSEPGPLRWLYFLLILCAYVLIVGSNLLLTALISLSRGLHQPMYLLLCSLFVNEVYGSSALFPFLLYQVLQEEHSVPYSLCFLQIFCIYLYACVEIFTLAAMAYDRYLAICCPLQYHSLMTHRQVALLLCVTWLVPSLFIAVLVWLSASLPLCGNVIDKVFCGNYSIVKLACSATRLNNIYGLLYTVLSMMLPLLLILYTYGRILHVCVSAPGQARQRARLRALGTCVPHLASLINFSFGCCSQVVMSRFDVSWIPAALQVALSLYFFACQPLFNPLIYGLNLRQVSCVWVFLVVESHRDSSILIQMSQ</sequence>
<reference evidence="16" key="1">
    <citation type="submission" date="2025-08" db="UniProtKB">
        <authorList>
            <consortium name="Ensembl"/>
        </authorList>
    </citation>
    <scope>IDENTIFICATION</scope>
</reference>
<evidence type="ECO:0000259" key="15">
    <source>
        <dbReference type="PROSITE" id="PS50262"/>
    </source>
</evidence>
<comment type="subcellular location">
    <subcellularLocation>
        <location evidence="1 14">Cell membrane</location>
        <topology evidence="1 14">Multi-pass membrane protein</topology>
    </subcellularLocation>
</comment>
<dbReference type="Pfam" id="PF13853">
    <property type="entry name" value="7tm_4"/>
    <property type="match status" value="1"/>
</dbReference>
<keyword evidence="10 13" id="KW-0675">Receptor</keyword>
<organism evidence="16 17">
    <name type="scientific">Periophthalmus magnuspinnatus</name>
    <dbReference type="NCBI Taxonomy" id="409849"/>
    <lineage>
        <taxon>Eukaryota</taxon>
        <taxon>Metazoa</taxon>
        <taxon>Chordata</taxon>
        <taxon>Craniata</taxon>
        <taxon>Vertebrata</taxon>
        <taxon>Euteleostomi</taxon>
        <taxon>Actinopterygii</taxon>
        <taxon>Neopterygii</taxon>
        <taxon>Teleostei</taxon>
        <taxon>Neoteleostei</taxon>
        <taxon>Acanthomorphata</taxon>
        <taxon>Gobiaria</taxon>
        <taxon>Gobiiformes</taxon>
        <taxon>Gobioidei</taxon>
        <taxon>Gobiidae</taxon>
        <taxon>Oxudercinae</taxon>
        <taxon>Periophthalmus</taxon>
    </lineage>
</organism>
<keyword evidence="12 13" id="KW-0807">Transducer</keyword>
<feature type="transmembrane region" description="Helical" evidence="14">
    <location>
        <begin position="139"/>
        <end position="160"/>
    </location>
</feature>
<reference evidence="16" key="2">
    <citation type="submission" date="2025-09" db="UniProtKB">
        <authorList>
            <consortium name="Ensembl"/>
        </authorList>
    </citation>
    <scope>IDENTIFICATION</scope>
</reference>
<evidence type="ECO:0000313" key="16">
    <source>
        <dbReference type="Ensembl" id="ENSPMGP00000017540.1"/>
    </source>
</evidence>
<dbReference type="PANTHER" id="PTHR26451:SF885">
    <property type="entry name" value="OLFACTORY RECEPTOR"/>
    <property type="match status" value="1"/>
</dbReference>
<dbReference type="PROSITE" id="PS50262">
    <property type="entry name" value="G_PROTEIN_RECEP_F1_2"/>
    <property type="match status" value="1"/>
</dbReference>
<keyword evidence="2 14" id="KW-1003">Cell membrane</keyword>
<feature type="transmembrane region" description="Helical" evidence="14">
    <location>
        <begin position="237"/>
        <end position="261"/>
    </location>
</feature>
<keyword evidence="7 13" id="KW-0297">G-protein coupled receptor</keyword>
<dbReference type="GO" id="GO:0005886">
    <property type="term" value="C:plasma membrane"/>
    <property type="evidence" value="ECO:0007669"/>
    <property type="project" value="UniProtKB-SubCell"/>
</dbReference>
<evidence type="ECO:0000313" key="17">
    <source>
        <dbReference type="Proteomes" id="UP000261520"/>
    </source>
</evidence>
<evidence type="ECO:0000256" key="6">
    <source>
        <dbReference type="ARBA" id="ARBA00022989"/>
    </source>
</evidence>
<keyword evidence="6 14" id="KW-1133">Transmembrane helix</keyword>
<dbReference type="AlphaFoldDB" id="A0A3B4ALH4"/>
<evidence type="ECO:0000256" key="9">
    <source>
        <dbReference type="ARBA" id="ARBA00023157"/>
    </source>
</evidence>
<dbReference type="Gene3D" id="1.20.1070.10">
    <property type="entry name" value="Rhodopsin 7-helix transmembrane proteins"/>
    <property type="match status" value="1"/>
</dbReference>
<dbReference type="GO" id="GO:0005549">
    <property type="term" value="F:odorant binding"/>
    <property type="evidence" value="ECO:0007669"/>
    <property type="project" value="TreeGrafter"/>
</dbReference>
<keyword evidence="5 14" id="KW-0552">Olfaction</keyword>
<dbReference type="PRINTS" id="PR00237">
    <property type="entry name" value="GPCRRHODOPSN"/>
</dbReference>
<evidence type="ECO:0000256" key="13">
    <source>
        <dbReference type="RuleBase" id="RU000688"/>
    </source>
</evidence>
<feature type="domain" description="G-protein coupled receptors family 1 profile" evidence="15">
    <location>
        <begin position="39"/>
        <end position="293"/>
    </location>
</feature>
<feature type="transmembrane region" description="Helical" evidence="14">
    <location>
        <begin position="194"/>
        <end position="216"/>
    </location>
</feature>
<dbReference type="Ensembl" id="ENSPMGT00000018720.1">
    <property type="protein sequence ID" value="ENSPMGP00000017540.1"/>
    <property type="gene ID" value="ENSPMGG00000014349.1"/>
</dbReference>
<dbReference type="GO" id="GO:0004930">
    <property type="term" value="F:G protein-coupled receptor activity"/>
    <property type="evidence" value="ECO:0007669"/>
    <property type="project" value="UniProtKB-KW"/>
</dbReference>
<feature type="transmembrane region" description="Helical" evidence="14">
    <location>
        <begin position="58"/>
        <end position="84"/>
    </location>
</feature>
<dbReference type="PROSITE" id="PS00237">
    <property type="entry name" value="G_PROTEIN_RECEP_F1_1"/>
    <property type="match status" value="1"/>
</dbReference>
<feature type="transmembrane region" description="Helical" evidence="14">
    <location>
        <begin position="96"/>
        <end position="118"/>
    </location>
</feature>
<evidence type="ECO:0000256" key="1">
    <source>
        <dbReference type="ARBA" id="ARBA00004651"/>
    </source>
</evidence>
<evidence type="ECO:0000256" key="10">
    <source>
        <dbReference type="ARBA" id="ARBA00023170"/>
    </source>
</evidence>
<keyword evidence="11" id="KW-0325">Glycoprotein</keyword>
<evidence type="ECO:0000256" key="12">
    <source>
        <dbReference type="ARBA" id="ARBA00023224"/>
    </source>
</evidence>
<name>A0A3B4ALH4_9GOBI</name>
<dbReference type="FunFam" id="1.20.1070.10:FF:000024">
    <property type="entry name" value="Olfactory receptor"/>
    <property type="match status" value="1"/>
</dbReference>
<dbReference type="InterPro" id="IPR052921">
    <property type="entry name" value="GPCR1_Superfamily_Member"/>
</dbReference>
<dbReference type="GO" id="GO:0004984">
    <property type="term" value="F:olfactory receptor activity"/>
    <property type="evidence" value="ECO:0007669"/>
    <property type="project" value="InterPro"/>
</dbReference>
<dbReference type="InterPro" id="IPR000276">
    <property type="entry name" value="GPCR_Rhodpsn"/>
</dbReference>
<dbReference type="STRING" id="409849.ENSPMGP00000017540"/>
<feature type="transmembrane region" description="Helical" evidence="14">
    <location>
        <begin position="23"/>
        <end position="46"/>
    </location>
</feature>
<protein>
    <recommendedName>
        <fullName evidence="14">Olfactory receptor</fullName>
    </recommendedName>
</protein>
<evidence type="ECO:0000256" key="8">
    <source>
        <dbReference type="ARBA" id="ARBA00023136"/>
    </source>
</evidence>
<keyword evidence="4 13" id="KW-0812">Transmembrane</keyword>
<keyword evidence="9" id="KW-1015">Disulfide bond</keyword>
<feature type="transmembrane region" description="Helical" evidence="14">
    <location>
        <begin position="267"/>
        <end position="288"/>
    </location>
</feature>
<keyword evidence="8 14" id="KW-0472">Membrane</keyword>
<keyword evidence="17" id="KW-1185">Reference proteome</keyword>
<evidence type="ECO:0000256" key="7">
    <source>
        <dbReference type="ARBA" id="ARBA00023040"/>
    </source>
</evidence>
<evidence type="ECO:0000256" key="4">
    <source>
        <dbReference type="ARBA" id="ARBA00022692"/>
    </source>
</evidence>
<dbReference type="PRINTS" id="PR00245">
    <property type="entry name" value="OLFACTORYR"/>
</dbReference>
<accession>A0A3B4ALH4</accession>
<dbReference type="InterPro" id="IPR017452">
    <property type="entry name" value="GPCR_Rhodpsn_7TM"/>
</dbReference>